<dbReference type="AlphaFoldDB" id="A0A1I7B9K3"/>
<reference evidence="9" key="1">
    <citation type="submission" date="2016-10" db="EMBL/GenBank/DDBJ databases">
        <authorList>
            <person name="Varghese N."/>
            <person name="Submissions S."/>
        </authorList>
    </citation>
    <scope>NUCLEOTIDE SEQUENCE [LARGE SCALE GENOMIC DNA]</scope>
    <source>
        <strain evidence="9">DSM 17465</strain>
    </source>
</reference>
<keyword evidence="4 6" id="KW-1133">Transmembrane helix</keyword>
<dbReference type="GO" id="GO:0022857">
    <property type="term" value="F:transmembrane transporter activity"/>
    <property type="evidence" value="ECO:0007669"/>
    <property type="project" value="InterPro"/>
</dbReference>
<evidence type="ECO:0000313" key="9">
    <source>
        <dbReference type="Proteomes" id="UP000183371"/>
    </source>
</evidence>
<dbReference type="Gene3D" id="1.20.1720.10">
    <property type="entry name" value="Multidrug resistance protein D"/>
    <property type="match status" value="1"/>
</dbReference>
<evidence type="ECO:0000256" key="1">
    <source>
        <dbReference type="ARBA" id="ARBA00004141"/>
    </source>
</evidence>
<feature type="transmembrane region" description="Helical" evidence="6">
    <location>
        <begin position="146"/>
        <end position="165"/>
    </location>
</feature>
<feature type="transmembrane region" description="Helical" evidence="6">
    <location>
        <begin position="217"/>
        <end position="235"/>
    </location>
</feature>
<feature type="transmembrane region" description="Helical" evidence="6">
    <location>
        <begin position="314"/>
        <end position="336"/>
    </location>
</feature>
<feature type="transmembrane region" description="Helical" evidence="6">
    <location>
        <begin position="413"/>
        <end position="435"/>
    </location>
</feature>
<dbReference type="InterPro" id="IPR020846">
    <property type="entry name" value="MFS_dom"/>
</dbReference>
<dbReference type="CDD" id="cd17321">
    <property type="entry name" value="MFS_MMR_MDR_like"/>
    <property type="match status" value="1"/>
</dbReference>
<feature type="domain" description="Major facilitator superfamily (MFS) profile" evidence="7">
    <location>
        <begin position="23"/>
        <end position="465"/>
    </location>
</feature>
<evidence type="ECO:0000256" key="6">
    <source>
        <dbReference type="SAM" id="Phobius"/>
    </source>
</evidence>
<evidence type="ECO:0000256" key="5">
    <source>
        <dbReference type="ARBA" id="ARBA00023136"/>
    </source>
</evidence>
<evidence type="ECO:0000259" key="7">
    <source>
        <dbReference type="PROSITE" id="PS50850"/>
    </source>
</evidence>
<dbReference type="GO" id="GO:0016020">
    <property type="term" value="C:membrane"/>
    <property type="evidence" value="ECO:0007669"/>
    <property type="project" value="UniProtKB-SubCell"/>
</dbReference>
<feature type="transmembrane region" description="Helical" evidence="6">
    <location>
        <begin position="374"/>
        <end position="392"/>
    </location>
</feature>
<evidence type="ECO:0000256" key="4">
    <source>
        <dbReference type="ARBA" id="ARBA00022989"/>
    </source>
</evidence>
<gene>
    <name evidence="8" type="ORF">SAMN05444141_103788</name>
</gene>
<evidence type="ECO:0000313" key="8">
    <source>
        <dbReference type="EMBL" id="SFT83847.1"/>
    </source>
</evidence>
<name>A0A1I7B9K3_9HYPH</name>
<organism evidence="8 9">
    <name type="scientific">Pseudovibrio denitrificans</name>
    <dbReference type="NCBI Taxonomy" id="258256"/>
    <lineage>
        <taxon>Bacteria</taxon>
        <taxon>Pseudomonadati</taxon>
        <taxon>Pseudomonadota</taxon>
        <taxon>Alphaproteobacteria</taxon>
        <taxon>Hyphomicrobiales</taxon>
        <taxon>Stappiaceae</taxon>
        <taxon>Pseudovibrio</taxon>
    </lineage>
</organism>
<feature type="transmembrane region" description="Helical" evidence="6">
    <location>
        <begin position="88"/>
        <end position="108"/>
    </location>
</feature>
<dbReference type="PANTHER" id="PTHR42718:SF9">
    <property type="entry name" value="MAJOR FACILITATOR SUPERFAMILY MULTIDRUG TRANSPORTER MFSC"/>
    <property type="match status" value="1"/>
</dbReference>
<dbReference type="EMBL" id="FPBD01000003">
    <property type="protein sequence ID" value="SFT83847.1"/>
    <property type="molecule type" value="Genomic_DNA"/>
</dbReference>
<sequence>MTELTQNHSHDDCMPSVTHRWVLLAAMSFILGLTLLDETVVSLALPTISEEFGMTLTQAHWVVNSYLLMFAALVALGGKLADLVNINYLILSGMIIFGLASLACGFAPNGSFLVGARVVQGIGAAIMFPLPIVAISRIFPPERRGFALGIFGSIATIFLSSGPLVSGYFTSYFSWRWIFWINPPFVLIVCLVIALAPLKGRVAHGPDRAISNYSFDWLGFITLLVGLFFFVLAIMQAPEWGWSSRDILLSFIIGVTALTIFVWNELRRKAPLIQVRFFRKPSFAVAAFVVFQAQYSKIVMFIFGALYFQDKLGFAPFFAGLALMSAVVMNAATAGLSGVCVDKFGVRTPAMCGLFVLSSATLWLTAFIAQDNYWLLLPALLTWGAAMPLLFLPSMKSSVDSVELTKKGQASGVMITSQMLGGTIGMSISSSIFLFTQSYEFVFGTAAAVTLLCYLLCYFHFGKGIEAADTSSWD</sequence>
<proteinExistence type="predicted"/>
<dbReference type="PANTHER" id="PTHR42718">
    <property type="entry name" value="MAJOR FACILITATOR SUPERFAMILY MULTIDRUG TRANSPORTER MFSC"/>
    <property type="match status" value="1"/>
</dbReference>
<dbReference type="Proteomes" id="UP000183371">
    <property type="component" value="Unassembled WGS sequence"/>
</dbReference>
<evidence type="ECO:0000256" key="2">
    <source>
        <dbReference type="ARBA" id="ARBA00022448"/>
    </source>
</evidence>
<feature type="transmembrane region" description="Helical" evidence="6">
    <location>
        <begin position="247"/>
        <end position="263"/>
    </location>
</feature>
<keyword evidence="5 6" id="KW-0472">Membrane</keyword>
<feature type="transmembrane region" description="Helical" evidence="6">
    <location>
        <begin position="348"/>
        <end position="368"/>
    </location>
</feature>
<feature type="transmembrane region" description="Helical" evidence="6">
    <location>
        <begin position="441"/>
        <end position="461"/>
    </location>
</feature>
<feature type="transmembrane region" description="Helical" evidence="6">
    <location>
        <begin position="114"/>
        <end position="134"/>
    </location>
</feature>
<dbReference type="SUPFAM" id="SSF103473">
    <property type="entry name" value="MFS general substrate transporter"/>
    <property type="match status" value="1"/>
</dbReference>
<dbReference type="Pfam" id="PF07690">
    <property type="entry name" value="MFS_1"/>
    <property type="match status" value="1"/>
</dbReference>
<protein>
    <submittedName>
        <fullName evidence="8">Drug resistance transporter, EmrB/QacA subfamily</fullName>
    </submittedName>
</protein>
<dbReference type="Gene3D" id="1.20.1250.20">
    <property type="entry name" value="MFS general substrate transporter like domains"/>
    <property type="match status" value="1"/>
</dbReference>
<evidence type="ECO:0000256" key="3">
    <source>
        <dbReference type="ARBA" id="ARBA00022692"/>
    </source>
</evidence>
<dbReference type="InterPro" id="IPR036259">
    <property type="entry name" value="MFS_trans_sf"/>
</dbReference>
<keyword evidence="9" id="KW-1185">Reference proteome</keyword>
<keyword evidence="2" id="KW-0813">Transport</keyword>
<keyword evidence="3 6" id="KW-0812">Transmembrane</keyword>
<dbReference type="PRINTS" id="PR01036">
    <property type="entry name" value="TCRTETB"/>
</dbReference>
<accession>A0A1I7B9K3</accession>
<feature type="transmembrane region" description="Helical" evidence="6">
    <location>
        <begin position="58"/>
        <end position="76"/>
    </location>
</feature>
<dbReference type="PROSITE" id="PS50850">
    <property type="entry name" value="MFS"/>
    <property type="match status" value="1"/>
</dbReference>
<feature type="transmembrane region" description="Helical" evidence="6">
    <location>
        <begin position="177"/>
        <end position="196"/>
    </location>
</feature>
<comment type="subcellular location">
    <subcellularLocation>
        <location evidence="1">Membrane</location>
        <topology evidence="1">Multi-pass membrane protein</topology>
    </subcellularLocation>
</comment>
<feature type="transmembrane region" description="Helical" evidence="6">
    <location>
        <begin position="283"/>
        <end position="308"/>
    </location>
</feature>
<dbReference type="RefSeq" id="WP_208608938.1">
    <property type="nucleotide sequence ID" value="NZ_FPBD01000003.1"/>
</dbReference>
<feature type="transmembrane region" description="Helical" evidence="6">
    <location>
        <begin position="21"/>
        <end position="46"/>
    </location>
</feature>
<dbReference type="InterPro" id="IPR011701">
    <property type="entry name" value="MFS"/>
</dbReference>